<dbReference type="RefSeq" id="WP_096240184.1">
    <property type="nucleotide sequence ID" value="NZ_LT907978.1"/>
</dbReference>
<sequence>MTIRVSSLVTAHEIINTLCFRKQVIQTHNIKIFIKYLILFLLGGYTYYGIEILWRGYSHYSMIICGGICFIYAGLQNEQVEWDYPFWKQVLRVEAFILSAEFITGCIVNLWLGLNVWDYSDLPGNILGQTCPQFALLFLPLSAIAIIVDDFIRWKWFGEEKPRYKWR</sequence>
<keyword evidence="1" id="KW-0812">Transmembrane</keyword>
<gene>
    <name evidence="2" type="ORF">EHLA_1616</name>
</gene>
<dbReference type="KEGG" id="ehl:EHLA_1616"/>
<dbReference type="AlphaFoldDB" id="A0A285PWD8"/>
<feature type="transmembrane region" description="Helical" evidence="1">
    <location>
        <begin position="95"/>
        <end position="114"/>
    </location>
</feature>
<feature type="transmembrane region" description="Helical" evidence="1">
    <location>
        <begin position="56"/>
        <end position="75"/>
    </location>
</feature>
<feature type="transmembrane region" description="Helical" evidence="1">
    <location>
        <begin position="32"/>
        <end position="50"/>
    </location>
</feature>
<evidence type="ECO:0000313" key="3">
    <source>
        <dbReference type="Proteomes" id="UP000217549"/>
    </source>
</evidence>
<dbReference type="EMBL" id="LT907978">
    <property type="protein sequence ID" value="SOB72335.1"/>
    <property type="molecule type" value="Genomic_DNA"/>
</dbReference>
<reference evidence="3" key="1">
    <citation type="submission" date="2017-09" db="EMBL/GenBank/DDBJ databases">
        <authorList>
            <person name="Shetty A S."/>
        </authorList>
    </citation>
    <scope>NUCLEOTIDE SEQUENCE [LARGE SCALE GENOMIC DNA]</scope>
</reference>
<dbReference type="Pfam" id="PF06541">
    <property type="entry name" value="ABC_trans_CmpB"/>
    <property type="match status" value="1"/>
</dbReference>
<dbReference type="InterPro" id="IPR010540">
    <property type="entry name" value="CmpB_TMEM229"/>
</dbReference>
<accession>A0A285PWD8</accession>
<proteinExistence type="predicted"/>
<keyword evidence="3" id="KW-1185">Reference proteome</keyword>
<evidence type="ECO:0000256" key="1">
    <source>
        <dbReference type="SAM" id="Phobius"/>
    </source>
</evidence>
<dbReference type="Proteomes" id="UP000217549">
    <property type="component" value="Chromosome I"/>
</dbReference>
<evidence type="ECO:0000313" key="2">
    <source>
        <dbReference type="EMBL" id="SOB72335.1"/>
    </source>
</evidence>
<name>A0A285PWD8_9FIRM</name>
<keyword evidence="1" id="KW-0472">Membrane</keyword>
<feature type="transmembrane region" description="Helical" evidence="1">
    <location>
        <begin position="134"/>
        <end position="152"/>
    </location>
</feature>
<keyword evidence="1" id="KW-1133">Transmembrane helix</keyword>
<protein>
    <submittedName>
        <fullName evidence="2">ABC-transporter type IV</fullName>
    </submittedName>
</protein>
<organism evidence="2 3">
    <name type="scientific">Anaerobutyricum hallii</name>
    <dbReference type="NCBI Taxonomy" id="39488"/>
    <lineage>
        <taxon>Bacteria</taxon>
        <taxon>Bacillati</taxon>
        <taxon>Bacillota</taxon>
        <taxon>Clostridia</taxon>
        <taxon>Lachnospirales</taxon>
        <taxon>Lachnospiraceae</taxon>
        <taxon>Anaerobutyricum</taxon>
    </lineage>
</organism>